<dbReference type="OrthoDB" id="10334996at2759"/>
<gene>
    <name evidence="1" type="ORF">GSOID_T00000079001</name>
</gene>
<reference evidence="1" key="1">
    <citation type="journal article" date="2010" name="Science">
        <title>Plasticity of animal genome architecture unmasked by rapid evolution of a pelagic tunicate.</title>
        <authorList>
            <person name="Denoeud F."/>
            <person name="Henriet S."/>
            <person name="Mungpakdee S."/>
            <person name="Aury J.M."/>
            <person name="Da Silva C."/>
            <person name="Brinkmann H."/>
            <person name="Mikhaleva J."/>
            <person name="Olsen L.C."/>
            <person name="Jubin C."/>
            <person name="Canestro C."/>
            <person name="Bouquet J.M."/>
            <person name="Danks G."/>
            <person name="Poulain J."/>
            <person name="Campsteijn C."/>
            <person name="Adamski M."/>
            <person name="Cross I."/>
            <person name="Yadetie F."/>
            <person name="Muffato M."/>
            <person name="Louis A."/>
            <person name="Butcher S."/>
            <person name="Tsagkogeorga G."/>
            <person name="Konrad A."/>
            <person name="Singh S."/>
            <person name="Jensen M.F."/>
            <person name="Cong E.H."/>
            <person name="Eikeseth-Otteraa H."/>
            <person name="Noel B."/>
            <person name="Anthouard V."/>
            <person name="Porcel B.M."/>
            <person name="Kachouri-Lafond R."/>
            <person name="Nishino A."/>
            <person name="Ugolini M."/>
            <person name="Chourrout P."/>
            <person name="Nishida H."/>
            <person name="Aasland R."/>
            <person name="Huzurbazar S."/>
            <person name="Westhof E."/>
            <person name="Delsuc F."/>
            <person name="Lehrach H."/>
            <person name="Reinhardt R."/>
            <person name="Weissenbach J."/>
            <person name="Roy S.W."/>
            <person name="Artiguenave F."/>
            <person name="Postlethwait J.H."/>
            <person name="Manak J.R."/>
            <person name="Thompson E.M."/>
            <person name="Jaillon O."/>
            <person name="Du Pasquier L."/>
            <person name="Boudinot P."/>
            <person name="Liberles D.A."/>
            <person name="Volff J.N."/>
            <person name="Philippe H."/>
            <person name="Lenhard B."/>
            <person name="Roest Crollius H."/>
            <person name="Wincker P."/>
            <person name="Chourrout D."/>
        </authorList>
    </citation>
    <scope>NUCLEOTIDE SEQUENCE [LARGE SCALE GENOMIC DNA]</scope>
</reference>
<evidence type="ECO:0000313" key="2">
    <source>
        <dbReference type="Proteomes" id="UP000001307"/>
    </source>
</evidence>
<dbReference type="EMBL" id="FN653015">
    <property type="protein sequence ID" value="CBY20096.1"/>
    <property type="molecule type" value="Genomic_DNA"/>
</dbReference>
<evidence type="ECO:0000313" key="1">
    <source>
        <dbReference type="EMBL" id="CBY20096.1"/>
    </source>
</evidence>
<name>E4WQB2_OIKDI</name>
<sequence>MPEFGIRNIMCPFDCRFGLQNKSGIICRHLKTIHVKELAAELLEFELCWSEPSELFKTVQLYVDDPEFWSNCLRFSEKLHRHAPSWIQDAFIESTRHQLLRLSGTEMTKINEALFLNRVKQLMLLTSTCDMHLLHDEINYWISNITRANPTL</sequence>
<protein>
    <submittedName>
        <fullName evidence="1">Uncharacterized protein</fullName>
    </submittedName>
</protein>
<dbReference type="Proteomes" id="UP000001307">
    <property type="component" value="Unassembled WGS sequence"/>
</dbReference>
<organism evidence="1">
    <name type="scientific">Oikopleura dioica</name>
    <name type="common">Tunicate</name>
    <dbReference type="NCBI Taxonomy" id="34765"/>
    <lineage>
        <taxon>Eukaryota</taxon>
        <taxon>Metazoa</taxon>
        <taxon>Chordata</taxon>
        <taxon>Tunicata</taxon>
        <taxon>Appendicularia</taxon>
        <taxon>Copelata</taxon>
        <taxon>Oikopleuridae</taxon>
        <taxon>Oikopleura</taxon>
    </lineage>
</organism>
<accession>E4WQB2</accession>
<keyword evidence="2" id="KW-1185">Reference proteome</keyword>
<dbReference type="InParanoid" id="E4WQB2"/>
<dbReference type="AlphaFoldDB" id="E4WQB2"/>
<proteinExistence type="predicted"/>